<dbReference type="EC" id="2.7.11.1" evidence="1"/>
<dbReference type="PROSITE" id="PS50011">
    <property type="entry name" value="PROTEIN_KINASE_DOM"/>
    <property type="match status" value="1"/>
</dbReference>
<evidence type="ECO:0000259" key="11">
    <source>
        <dbReference type="PROSITE" id="PS51746"/>
    </source>
</evidence>
<feature type="region of interest" description="Disordered" evidence="9">
    <location>
        <begin position="1"/>
        <end position="22"/>
    </location>
</feature>
<accession>A0ABN4YG19</accession>
<dbReference type="InterPro" id="IPR036457">
    <property type="entry name" value="PPM-type-like_dom_sf"/>
</dbReference>
<proteinExistence type="predicted"/>
<dbReference type="Gene3D" id="1.10.510.10">
    <property type="entry name" value="Transferase(Phosphotransferase) domain 1"/>
    <property type="match status" value="1"/>
</dbReference>
<name>A0ABN4YG19_9GAMM</name>
<feature type="compositionally biased region" description="Polar residues" evidence="9">
    <location>
        <begin position="1"/>
        <end position="14"/>
    </location>
</feature>
<dbReference type="SMART" id="SM00331">
    <property type="entry name" value="PP2C_SIG"/>
    <property type="match status" value="1"/>
</dbReference>
<evidence type="ECO:0000256" key="1">
    <source>
        <dbReference type="ARBA" id="ARBA00012513"/>
    </source>
</evidence>
<dbReference type="Pfam" id="PF13672">
    <property type="entry name" value="PP2C_2"/>
    <property type="match status" value="1"/>
</dbReference>
<keyword evidence="13" id="KW-1185">Reference proteome</keyword>
<evidence type="ECO:0000313" key="13">
    <source>
        <dbReference type="Proteomes" id="UP000191820"/>
    </source>
</evidence>
<reference evidence="12 13" key="1">
    <citation type="submission" date="2017-03" db="EMBL/GenBank/DDBJ databases">
        <title>Genome sequencing of Shewanella japonica KCTC 22435.</title>
        <authorList>
            <person name="Kim K.M."/>
        </authorList>
    </citation>
    <scope>NUCLEOTIDE SEQUENCE [LARGE SCALE GENOMIC DNA]</scope>
    <source>
        <strain evidence="12 13">KCTC 22435</strain>
    </source>
</reference>
<keyword evidence="5 12" id="KW-0418">Kinase</keyword>
<dbReference type="InterPro" id="IPR050236">
    <property type="entry name" value="Ser_Thr_kinase_AGC"/>
</dbReference>
<dbReference type="SUPFAM" id="SSF81606">
    <property type="entry name" value="PP2C-like"/>
    <property type="match status" value="1"/>
</dbReference>
<sequence>MQSHLKNQALSHITNKGHDKETDVEQDIILSSSDTGLTLPNNKQEQLPISGALEVHAGQYSDKGRKSENEDAIGIKIPTGLMLTTKGIVSVISDGVSAAEGGAKASAISVSNFIADYYSTPESWSVLTSSTRVLTALNRWLYGLGQDYRDARKGYVCTFSALVFKSCSAHMLHAGDSRIYRFRQGELVKITRDHSTSVNEYTSYLTRALGMDVNLEVDYKQLNLEVGDLYLLTTDGVHDVLTDHELKKMLAVFQENNITISDQACEHFCQQLTDKAFKFDSKDNLSAQLISVSQLPTQAIDDVYHKLASRPFPPPMEVGMRLDDYEIIKVIHQSQRSQVYVVKNSQGEVRCMKTPSVNYIDDGAYIERFMLESWIGHRINSQHVVKVVDHHLNKSALYYLTEYLEGLSLADWMAQHQRGPVEDVLQLLKQIETGIRAFHRKETLHQDLKPDNIFITREGVVKIIDFGACHIKGIAEITTPLKRDQILGTADYTSPEVILGYQADGRADLFSFAVIAYEMLAGEQPFKGQLAKCHQHSDFLKLNYVPVFKTNPMVPEWMDTALEKALSIEPSFRFVDTNEFIHALTTPAKAEPKTTIPFIERNPVKFWQTVSVILLIWSLYLSLV</sequence>
<dbReference type="Proteomes" id="UP000191820">
    <property type="component" value="Chromosome"/>
</dbReference>
<dbReference type="Pfam" id="PF00069">
    <property type="entry name" value="Pkinase"/>
    <property type="match status" value="1"/>
</dbReference>
<dbReference type="InterPro" id="IPR001932">
    <property type="entry name" value="PPM-type_phosphatase-like_dom"/>
</dbReference>
<dbReference type="SUPFAM" id="SSF56112">
    <property type="entry name" value="Protein kinase-like (PK-like)"/>
    <property type="match status" value="1"/>
</dbReference>
<keyword evidence="2 12" id="KW-0723">Serine/threonine-protein kinase</keyword>
<dbReference type="CDD" id="cd00143">
    <property type="entry name" value="PP2Cc"/>
    <property type="match status" value="1"/>
</dbReference>
<evidence type="ECO:0000256" key="9">
    <source>
        <dbReference type="SAM" id="MobiDB-lite"/>
    </source>
</evidence>
<evidence type="ECO:0000256" key="7">
    <source>
        <dbReference type="ARBA" id="ARBA00047899"/>
    </source>
</evidence>
<evidence type="ECO:0000256" key="3">
    <source>
        <dbReference type="ARBA" id="ARBA00022679"/>
    </source>
</evidence>
<dbReference type="RefSeq" id="WP_080915501.1">
    <property type="nucleotide sequence ID" value="NZ_CP020472.1"/>
</dbReference>
<evidence type="ECO:0000259" key="10">
    <source>
        <dbReference type="PROSITE" id="PS50011"/>
    </source>
</evidence>
<gene>
    <name evidence="12" type="ORF">SJ2017_1699</name>
</gene>
<dbReference type="Gene3D" id="3.60.40.10">
    <property type="entry name" value="PPM-type phosphatase domain"/>
    <property type="match status" value="1"/>
</dbReference>
<dbReference type="GO" id="GO:0004674">
    <property type="term" value="F:protein serine/threonine kinase activity"/>
    <property type="evidence" value="ECO:0007669"/>
    <property type="project" value="UniProtKB-KW"/>
</dbReference>
<evidence type="ECO:0000256" key="6">
    <source>
        <dbReference type="ARBA" id="ARBA00022840"/>
    </source>
</evidence>
<evidence type="ECO:0000313" key="12">
    <source>
        <dbReference type="EMBL" id="ARD22012.1"/>
    </source>
</evidence>
<keyword evidence="4" id="KW-0547">Nucleotide-binding</keyword>
<feature type="domain" description="PPM-type phosphatase" evidence="11">
    <location>
        <begin position="56"/>
        <end position="292"/>
    </location>
</feature>
<feature type="domain" description="Protein kinase" evidence="10">
    <location>
        <begin position="325"/>
        <end position="585"/>
    </location>
</feature>
<dbReference type="PROSITE" id="PS51746">
    <property type="entry name" value="PPM_2"/>
    <property type="match status" value="1"/>
</dbReference>
<dbReference type="SMART" id="SM00220">
    <property type="entry name" value="S_TKc"/>
    <property type="match status" value="1"/>
</dbReference>
<dbReference type="InterPro" id="IPR011009">
    <property type="entry name" value="Kinase-like_dom_sf"/>
</dbReference>
<dbReference type="CDD" id="cd14014">
    <property type="entry name" value="STKc_PknB_like"/>
    <property type="match status" value="1"/>
</dbReference>
<dbReference type="EMBL" id="CP020472">
    <property type="protein sequence ID" value="ARD22012.1"/>
    <property type="molecule type" value="Genomic_DNA"/>
</dbReference>
<protein>
    <recommendedName>
        <fullName evidence="1">non-specific serine/threonine protein kinase</fullName>
        <ecNumber evidence="1">2.7.11.1</ecNumber>
    </recommendedName>
</protein>
<keyword evidence="3" id="KW-0808">Transferase</keyword>
<evidence type="ECO:0000256" key="2">
    <source>
        <dbReference type="ARBA" id="ARBA00022527"/>
    </source>
</evidence>
<keyword evidence="6" id="KW-0067">ATP-binding</keyword>
<evidence type="ECO:0000256" key="8">
    <source>
        <dbReference type="ARBA" id="ARBA00048679"/>
    </source>
</evidence>
<dbReference type="PANTHER" id="PTHR24356:SF1">
    <property type="entry name" value="SERINE_THREONINE-PROTEIN KINASE GREATWALL"/>
    <property type="match status" value="1"/>
</dbReference>
<comment type="catalytic activity">
    <reaction evidence="7">
        <text>L-threonyl-[protein] + ATP = O-phospho-L-threonyl-[protein] + ADP + H(+)</text>
        <dbReference type="Rhea" id="RHEA:46608"/>
        <dbReference type="Rhea" id="RHEA-COMP:11060"/>
        <dbReference type="Rhea" id="RHEA-COMP:11605"/>
        <dbReference type="ChEBI" id="CHEBI:15378"/>
        <dbReference type="ChEBI" id="CHEBI:30013"/>
        <dbReference type="ChEBI" id="CHEBI:30616"/>
        <dbReference type="ChEBI" id="CHEBI:61977"/>
        <dbReference type="ChEBI" id="CHEBI:456216"/>
        <dbReference type="EC" id="2.7.11.1"/>
    </reaction>
</comment>
<comment type="catalytic activity">
    <reaction evidence="8">
        <text>L-seryl-[protein] + ATP = O-phospho-L-seryl-[protein] + ADP + H(+)</text>
        <dbReference type="Rhea" id="RHEA:17989"/>
        <dbReference type="Rhea" id="RHEA-COMP:9863"/>
        <dbReference type="Rhea" id="RHEA-COMP:11604"/>
        <dbReference type="ChEBI" id="CHEBI:15378"/>
        <dbReference type="ChEBI" id="CHEBI:29999"/>
        <dbReference type="ChEBI" id="CHEBI:30616"/>
        <dbReference type="ChEBI" id="CHEBI:83421"/>
        <dbReference type="ChEBI" id="CHEBI:456216"/>
        <dbReference type="EC" id="2.7.11.1"/>
    </reaction>
</comment>
<dbReference type="PANTHER" id="PTHR24356">
    <property type="entry name" value="SERINE/THREONINE-PROTEIN KINASE"/>
    <property type="match status" value="1"/>
</dbReference>
<dbReference type="SMART" id="SM00332">
    <property type="entry name" value="PP2Cc"/>
    <property type="match status" value="1"/>
</dbReference>
<evidence type="ECO:0000256" key="5">
    <source>
        <dbReference type="ARBA" id="ARBA00022777"/>
    </source>
</evidence>
<evidence type="ECO:0000256" key="4">
    <source>
        <dbReference type="ARBA" id="ARBA00022741"/>
    </source>
</evidence>
<dbReference type="InterPro" id="IPR000719">
    <property type="entry name" value="Prot_kinase_dom"/>
</dbReference>
<organism evidence="12 13">
    <name type="scientific">Shewanella japonica</name>
    <dbReference type="NCBI Taxonomy" id="93973"/>
    <lineage>
        <taxon>Bacteria</taxon>
        <taxon>Pseudomonadati</taxon>
        <taxon>Pseudomonadota</taxon>
        <taxon>Gammaproteobacteria</taxon>
        <taxon>Alteromonadales</taxon>
        <taxon>Shewanellaceae</taxon>
        <taxon>Shewanella</taxon>
    </lineage>
</organism>